<proteinExistence type="predicted"/>
<comment type="caution">
    <text evidence="1">The sequence shown here is derived from an EMBL/GenBank/DDBJ whole genome shotgun (WGS) entry which is preliminary data.</text>
</comment>
<protein>
    <submittedName>
        <fullName evidence="1">Uncharacterized protein</fullName>
    </submittedName>
</protein>
<gene>
    <name evidence="1" type="ORF">BJ322DRAFT_1020504</name>
</gene>
<sequence length="337" mass="37685">MWNVNPSVNISGLPPPSSLLADKQLRWWQGHHKVAGGNLQRARAGEEGGMAAVDDVKVVEAEEELREGIDIGSLYVYCGWTRIKPIENTTRKYMFEYDKIALKSLGVFEDREESISSTRIATGHCRSTNFLPGLTTDLGYTAPFPLNASNRSAAFLRQGYFLALEPSPKSGLLAAELTLSATRKWAEHRPGNAILLWTLGFEQRPTPPRSDLKDPPPPSCGSVSVTQKSVVLVSVREIRIVHSYIEMLGEECCSLKDRTTEPIKHWDGGCGVLWRNTFWSLITAVQASCARNKRVDHVTAVSSSKRIIPEIVHKTTYGYWWGLVRRSTQSLNMFARR</sequence>
<organism evidence="1 2">
    <name type="scientific">Thelephora terrestris</name>
    <dbReference type="NCBI Taxonomy" id="56493"/>
    <lineage>
        <taxon>Eukaryota</taxon>
        <taxon>Fungi</taxon>
        <taxon>Dikarya</taxon>
        <taxon>Basidiomycota</taxon>
        <taxon>Agaricomycotina</taxon>
        <taxon>Agaricomycetes</taxon>
        <taxon>Thelephorales</taxon>
        <taxon>Thelephoraceae</taxon>
        <taxon>Thelephora</taxon>
    </lineage>
</organism>
<reference evidence="1" key="2">
    <citation type="submission" date="2020-11" db="EMBL/GenBank/DDBJ databases">
        <authorList>
            <consortium name="DOE Joint Genome Institute"/>
            <person name="Kuo A."/>
            <person name="Miyauchi S."/>
            <person name="Kiss E."/>
            <person name="Drula E."/>
            <person name="Kohler A."/>
            <person name="Sanchez-Garcia M."/>
            <person name="Andreopoulos B."/>
            <person name="Barry K.W."/>
            <person name="Bonito G."/>
            <person name="Buee M."/>
            <person name="Carver A."/>
            <person name="Chen C."/>
            <person name="Cichocki N."/>
            <person name="Clum A."/>
            <person name="Culley D."/>
            <person name="Crous P.W."/>
            <person name="Fauchery L."/>
            <person name="Girlanda M."/>
            <person name="Hayes R."/>
            <person name="Keri Z."/>
            <person name="Labutti K."/>
            <person name="Lipzen A."/>
            <person name="Lombard V."/>
            <person name="Magnuson J."/>
            <person name="Maillard F."/>
            <person name="Morin E."/>
            <person name="Murat C."/>
            <person name="Nolan M."/>
            <person name="Ohm R."/>
            <person name="Pangilinan J."/>
            <person name="Pereira M."/>
            <person name="Perotto S."/>
            <person name="Peter M."/>
            <person name="Riley R."/>
            <person name="Sitrit Y."/>
            <person name="Stielow B."/>
            <person name="Szollosi G."/>
            <person name="Zifcakova L."/>
            <person name="Stursova M."/>
            <person name="Spatafora J.W."/>
            <person name="Tedersoo L."/>
            <person name="Vaario L.-M."/>
            <person name="Yamada A."/>
            <person name="Yan M."/>
            <person name="Wang P."/>
            <person name="Xu J."/>
            <person name="Bruns T."/>
            <person name="Baldrian P."/>
            <person name="Vilgalys R."/>
            <person name="Henrissat B."/>
            <person name="Grigoriev I.V."/>
            <person name="Hibbett D."/>
            <person name="Nagy L.G."/>
            <person name="Martin F.M."/>
        </authorList>
    </citation>
    <scope>NUCLEOTIDE SEQUENCE</scope>
    <source>
        <strain evidence="1">UH-Tt-Lm1</strain>
    </source>
</reference>
<reference evidence="1" key="1">
    <citation type="journal article" date="2020" name="Nat. Commun.">
        <title>Large-scale genome sequencing of mycorrhizal fungi provides insights into the early evolution of symbiotic traits.</title>
        <authorList>
            <person name="Miyauchi S."/>
            <person name="Kiss E."/>
            <person name="Kuo A."/>
            <person name="Drula E."/>
            <person name="Kohler A."/>
            <person name="Sanchez-Garcia M."/>
            <person name="Morin E."/>
            <person name="Andreopoulos B."/>
            <person name="Barry K.W."/>
            <person name="Bonito G."/>
            <person name="Buee M."/>
            <person name="Carver A."/>
            <person name="Chen C."/>
            <person name="Cichocki N."/>
            <person name="Clum A."/>
            <person name="Culley D."/>
            <person name="Crous P.W."/>
            <person name="Fauchery L."/>
            <person name="Girlanda M."/>
            <person name="Hayes R.D."/>
            <person name="Keri Z."/>
            <person name="LaButti K."/>
            <person name="Lipzen A."/>
            <person name="Lombard V."/>
            <person name="Magnuson J."/>
            <person name="Maillard F."/>
            <person name="Murat C."/>
            <person name="Nolan M."/>
            <person name="Ohm R.A."/>
            <person name="Pangilinan J."/>
            <person name="Pereira M.F."/>
            <person name="Perotto S."/>
            <person name="Peter M."/>
            <person name="Pfister S."/>
            <person name="Riley R."/>
            <person name="Sitrit Y."/>
            <person name="Stielow J.B."/>
            <person name="Szollosi G."/>
            <person name="Zifcakova L."/>
            <person name="Stursova M."/>
            <person name="Spatafora J.W."/>
            <person name="Tedersoo L."/>
            <person name="Vaario L.M."/>
            <person name="Yamada A."/>
            <person name="Yan M."/>
            <person name="Wang P."/>
            <person name="Xu J."/>
            <person name="Bruns T."/>
            <person name="Baldrian P."/>
            <person name="Vilgalys R."/>
            <person name="Dunand C."/>
            <person name="Henrissat B."/>
            <person name="Grigoriev I.V."/>
            <person name="Hibbett D."/>
            <person name="Nagy L.G."/>
            <person name="Martin F.M."/>
        </authorList>
    </citation>
    <scope>NUCLEOTIDE SEQUENCE</scope>
    <source>
        <strain evidence="1">UH-Tt-Lm1</strain>
    </source>
</reference>
<dbReference type="Proteomes" id="UP000736335">
    <property type="component" value="Unassembled WGS sequence"/>
</dbReference>
<evidence type="ECO:0000313" key="2">
    <source>
        <dbReference type="Proteomes" id="UP000736335"/>
    </source>
</evidence>
<name>A0A9P6HGM4_9AGAM</name>
<accession>A0A9P6HGM4</accession>
<keyword evidence="2" id="KW-1185">Reference proteome</keyword>
<evidence type="ECO:0000313" key="1">
    <source>
        <dbReference type="EMBL" id="KAF9786478.1"/>
    </source>
</evidence>
<dbReference type="AlphaFoldDB" id="A0A9P6HGM4"/>
<dbReference type="EMBL" id="WIUZ02000006">
    <property type="protein sequence ID" value="KAF9786478.1"/>
    <property type="molecule type" value="Genomic_DNA"/>
</dbReference>